<feature type="region of interest" description="Disordered" evidence="1">
    <location>
        <begin position="735"/>
        <end position="889"/>
    </location>
</feature>
<feature type="region of interest" description="Disordered" evidence="1">
    <location>
        <begin position="462"/>
        <end position="484"/>
    </location>
</feature>
<dbReference type="STRING" id="5098.A0A507QZW6"/>
<dbReference type="AlphaFoldDB" id="A0A507QZW6"/>
<feature type="compositionally biased region" description="Polar residues" evidence="1">
    <location>
        <begin position="1128"/>
        <end position="1139"/>
    </location>
</feature>
<dbReference type="SUPFAM" id="SSF50729">
    <property type="entry name" value="PH domain-like"/>
    <property type="match status" value="1"/>
</dbReference>
<gene>
    <name evidence="3" type="ORF">MPDQ_003112</name>
</gene>
<organism evidence="3 4">
    <name type="scientific">Monascus purpureus</name>
    <name type="common">Red mold</name>
    <name type="synonym">Monascus anka</name>
    <dbReference type="NCBI Taxonomy" id="5098"/>
    <lineage>
        <taxon>Eukaryota</taxon>
        <taxon>Fungi</taxon>
        <taxon>Dikarya</taxon>
        <taxon>Ascomycota</taxon>
        <taxon>Pezizomycotina</taxon>
        <taxon>Eurotiomycetes</taxon>
        <taxon>Eurotiomycetidae</taxon>
        <taxon>Eurotiales</taxon>
        <taxon>Aspergillaceae</taxon>
        <taxon>Monascus</taxon>
    </lineage>
</organism>
<reference evidence="3 4" key="1">
    <citation type="submission" date="2019-06" db="EMBL/GenBank/DDBJ databases">
        <title>Wine fermentation using esterase from Monascus purpureus.</title>
        <authorList>
            <person name="Geng C."/>
            <person name="Zhang Y."/>
        </authorList>
    </citation>
    <scope>NUCLEOTIDE SEQUENCE [LARGE SCALE GENOMIC DNA]</scope>
    <source>
        <strain evidence="3">HQ1</strain>
    </source>
</reference>
<feature type="region of interest" description="Disordered" evidence="1">
    <location>
        <begin position="521"/>
        <end position="610"/>
    </location>
</feature>
<accession>A0A507QZW6</accession>
<dbReference type="InterPro" id="IPR001849">
    <property type="entry name" value="PH_domain"/>
</dbReference>
<dbReference type="OrthoDB" id="5563754at2759"/>
<feature type="region of interest" description="Disordered" evidence="1">
    <location>
        <begin position="1128"/>
        <end position="1161"/>
    </location>
</feature>
<feature type="compositionally biased region" description="Low complexity" evidence="1">
    <location>
        <begin position="966"/>
        <end position="976"/>
    </location>
</feature>
<dbReference type="PROSITE" id="PS50003">
    <property type="entry name" value="PH_DOMAIN"/>
    <property type="match status" value="1"/>
</dbReference>
<feature type="region of interest" description="Disordered" evidence="1">
    <location>
        <begin position="623"/>
        <end position="648"/>
    </location>
</feature>
<name>A0A507QZW6_MONPU</name>
<feature type="compositionally biased region" description="Polar residues" evidence="1">
    <location>
        <begin position="40"/>
        <end position="51"/>
    </location>
</feature>
<feature type="domain" description="PH" evidence="2">
    <location>
        <begin position="103"/>
        <end position="221"/>
    </location>
</feature>
<keyword evidence="4" id="KW-1185">Reference proteome</keyword>
<feature type="compositionally biased region" description="Polar residues" evidence="1">
    <location>
        <begin position="837"/>
        <end position="849"/>
    </location>
</feature>
<evidence type="ECO:0000259" key="2">
    <source>
        <dbReference type="PROSITE" id="PS50003"/>
    </source>
</evidence>
<evidence type="ECO:0000313" key="3">
    <source>
        <dbReference type="EMBL" id="TQB75423.1"/>
    </source>
</evidence>
<comment type="caution">
    <text evidence="3">The sequence shown here is derived from an EMBL/GenBank/DDBJ whole genome shotgun (WGS) entry which is preliminary data.</text>
</comment>
<dbReference type="Pfam" id="PF25381">
    <property type="entry name" value="PH_26"/>
    <property type="match status" value="1"/>
</dbReference>
<evidence type="ECO:0000256" key="1">
    <source>
        <dbReference type="SAM" id="MobiDB-lite"/>
    </source>
</evidence>
<evidence type="ECO:0000313" key="4">
    <source>
        <dbReference type="Proteomes" id="UP000319663"/>
    </source>
</evidence>
<proteinExistence type="predicted"/>
<sequence length="1161" mass="129259">MARHRVFSFMSALSTPSRKNEKRKRSVSTASAPARAPSTLDSSLDTPSPHSGKTAMPFVRPESNTSRPASMAFAYNPPTVDVAGDTIPELQPILTFLNSHANKLYHEGYFLKLNDLDNNGRQCPNRRWVECYAQLIGTVLSLWDAAALDAAGENGEVPPTFINLADASITMVESLPTRQDGRDSISNVLIVSSAGNNRYLFHFNSFHSLTQWTAALRLAIFERTSLYEAYTGAIVAGKGKVLNSIRTITERRLVKFEDWGRVRFGPGMPWRRCWIVVNPPDEKEIRKLQKSGKKKSAYDRSSPLAKGNIQFYETKKTKKAQPLATVTDAYSAYAIYPQSKSLIDQSSLVKIEGQVINHMVPESSHENFVFVMPEVHPAVSGFEIMLRFLFPTFDTFGLYGRPTRLLAETNHIKSLMFAFPRRRRHGYLDILDVVNLINTPESQRWSTAEWWKQLKEATSRRMAASSSSTSSISGSSRTPRYRSGTVVRHAHFSAESSRLPESTDSIVQDQQREQLWTLPHVTDSPSQVSPVSPIDSQLNFDTEPATTNGVNERNNSDSTGEQFETQQTEATKEQNWHASVPSSVDAPPDFTHNSGETPQVRPQPSPEVKKANRMSMGTLTLLTAPANASDLRPVEEGPQTTESDEQDLKETAAAALKYSERYDSRALRNGTIAAGGTAGPSSYTSGVASPINNGKLVKRKPLPEPRQEEDQSETEPTWEDLRHIVDEVVLEHVRASPALHPSYDKGKDDSSDEKSVYDRDDDEGEDGQSAASPDYASSVASEQSEKSTSKPRMGVLKTVGMEPKKDLMIGDGRYNIDKPAEETPDIPTVDFGPTLSVLPTTGRPSTSDALKSLSDPRKNSSATGRRSRSLGNALDFSSQSRSPSGDEVRRSMLWQPGIATARPASSATGITPEQFVQQRLAANSPVPMHRRSPSMTPSPPPQRVSEERRRHSRSNSYFGLGHDSAPRSSSLSGSRTSSRDISRPHSRGASTVLGYNDISSHLSAREQEHVARMTGSAFFNMSSENKKQPPPVDRNGLVSAIDVRERERQEMKEGWSNQMVQYAITQRQQQLLQQQQQQQFVQEENPSQMYGYQQHNRMYSLPAANRTWDAFSQFNRVDEPRRQSWYGQFTPTSQQSQIPSAPPYGYPGQYYNQNPSRSGYF</sequence>
<dbReference type="InterPro" id="IPR058155">
    <property type="entry name" value="Skg3/CAF120-like_PH"/>
</dbReference>
<feature type="compositionally biased region" description="Polar residues" evidence="1">
    <location>
        <begin position="523"/>
        <end position="569"/>
    </location>
</feature>
<feature type="compositionally biased region" description="Basic and acidic residues" evidence="1">
    <location>
        <begin position="802"/>
        <end position="821"/>
    </location>
</feature>
<feature type="compositionally biased region" description="Low complexity" evidence="1">
    <location>
        <begin position="462"/>
        <end position="478"/>
    </location>
</feature>
<dbReference type="Pfam" id="PF00169">
    <property type="entry name" value="PH"/>
    <property type="match status" value="1"/>
</dbReference>
<dbReference type="EMBL" id="VIFY01000020">
    <property type="protein sequence ID" value="TQB75423.1"/>
    <property type="molecule type" value="Genomic_DNA"/>
</dbReference>
<feature type="compositionally biased region" description="Basic and acidic residues" evidence="1">
    <location>
        <begin position="742"/>
        <end position="758"/>
    </location>
</feature>
<feature type="compositionally biased region" description="Low complexity" evidence="1">
    <location>
        <begin position="27"/>
        <end position="39"/>
    </location>
</feature>
<dbReference type="InterPro" id="IPR011993">
    <property type="entry name" value="PH-like_dom_sf"/>
</dbReference>
<dbReference type="SMART" id="SM00233">
    <property type="entry name" value="PH"/>
    <property type="match status" value="1"/>
</dbReference>
<feature type="compositionally biased region" description="Polar residues" evidence="1">
    <location>
        <begin position="591"/>
        <end position="602"/>
    </location>
</feature>
<dbReference type="Gene3D" id="2.30.29.30">
    <property type="entry name" value="Pleckstrin-homology domain (PH domain)/Phosphotyrosine-binding domain (PTB)"/>
    <property type="match status" value="1"/>
</dbReference>
<feature type="region of interest" description="Disordered" evidence="1">
    <location>
        <begin position="674"/>
        <end position="720"/>
    </location>
</feature>
<feature type="compositionally biased region" description="Low complexity" evidence="1">
    <location>
        <begin position="1146"/>
        <end position="1155"/>
    </location>
</feature>
<dbReference type="FunFam" id="2.30.29.30:FF:000203">
    <property type="entry name" value="PH domain-containing protein"/>
    <property type="match status" value="1"/>
</dbReference>
<feature type="region of interest" description="Disordered" evidence="1">
    <location>
        <begin position="924"/>
        <end position="993"/>
    </location>
</feature>
<feature type="compositionally biased region" description="Polar residues" evidence="1">
    <location>
        <begin position="679"/>
        <end position="692"/>
    </location>
</feature>
<protein>
    <recommendedName>
        <fullName evidence="2">PH domain-containing protein</fullName>
    </recommendedName>
</protein>
<feature type="region of interest" description="Disordered" evidence="1">
    <location>
        <begin position="1"/>
        <end position="64"/>
    </location>
</feature>
<dbReference type="Proteomes" id="UP000319663">
    <property type="component" value="Unassembled WGS sequence"/>
</dbReference>